<dbReference type="EMBL" id="LYPB01000069">
    <property type="protein sequence ID" value="OAS18000.1"/>
    <property type="molecule type" value="Genomic_DNA"/>
</dbReference>
<dbReference type="OrthoDB" id="2491544at2"/>
<dbReference type="Pfam" id="PF00395">
    <property type="entry name" value="SLH"/>
    <property type="match status" value="3"/>
</dbReference>
<dbReference type="InterPro" id="IPR051465">
    <property type="entry name" value="Cell_Envelope_Struct_Comp"/>
</dbReference>
<dbReference type="PANTHER" id="PTHR43308:SF5">
    <property type="entry name" value="S-LAYER PROTEIN _ PEPTIDOGLYCAN ENDO-BETA-N-ACETYLGLUCOSAMINIDASE"/>
    <property type="match status" value="1"/>
</dbReference>
<feature type="region of interest" description="Disordered" evidence="1">
    <location>
        <begin position="393"/>
        <end position="413"/>
    </location>
</feature>
<dbReference type="Proteomes" id="UP000078454">
    <property type="component" value="Unassembled WGS sequence"/>
</dbReference>
<dbReference type="STRING" id="1850517.A8708_28745"/>
<dbReference type="RefSeq" id="WP_068665132.1">
    <property type="nucleotide sequence ID" value="NZ_LYPB01000069.1"/>
</dbReference>
<evidence type="ECO:0000313" key="4">
    <source>
        <dbReference type="Proteomes" id="UP000078454"/>
    </source>
</evidence>
<dbReference type="InterPro" id="IPR003343">
    <property type="entry name" value="Big_2"/>
</dbReference>
<dbReference type="SUPFAM" id="SSF49373">
    <property type="entry name" value="Invasin/intimin cell-adhesion fragments"/>
    <property type="match status" value="3"/>
</dbReference>
<dbReference type="SMART" id="SM00635">
    <property type="entry name" value="BID_2"/>
    <property type="match status" value="1"/>
</dbReference>
<name>A0A198AA72_9BACL</name>
<proteinExistence type="predicted"/>
<gene>
    <name evidence="3" type="ORF">A8708_28745</name>
</gene>
<accession>A0A198AA72</accession>
<evidence type="ECO:0000256" key="1">
    <source>
        <dbReference type="SAM" id="MobiDB-lite"/>
    </source>
</evidence>
<protein>
    <recommendedName>
        <fullName evidence="2">SLH domain-containing protein</fullName>
    </recommendedName>
</protein>
<evidence type="ECO:0000313" key="3">
    <source>
        <dbReference type="EMBL" id="OAS18000.1"/>
    </source>
</evidence>
<comment type="caution">
    <text evidence="3">The sequence shown here is derived from an EMBL/GenBank/DDBJ whole genome shotgun (WGS) entry which is preliminary data.</text>
</comment>
<dbReference type="InterPro" id="IPR015217">
    <property type="entry name" value="Invasin_dom_3"/>
</dbReference>
<keyword evidence="4" id="KW-1185">Reference proteome</keyword>
<feature type="domain" description="SLH" evidence="2">
    <location>
        <begin position="743"/>
        <end position="801"/>
    </location>
</feature>
<sequence>MRFRTYLFVQLGSKLKLLCSLAAIVLIAGLLLPALRTDASTWSELKGTLFADDEAVSADGTSGVKVLLVLRDQGGNAIDLPANQIELHATLGTWAAAPTAVGNGIYNAVLIAPTTAGVSYISAEVAGNSVTDLARVYFKPGEPSPERSVLTASRQVLPADGSSQTIISLQLKDAYGNSIAEPADALQLITTGGQLSSVTHVTYGRYEASMVSAVYGRIGSLTSAADTVFDPQVSLEAGAIPPGTPNNAPLRVSLSMTYESFGTYQAVLTAANTEGTASVTASLNGVSVTSSVYVAFTNGTLPIEPVLLSFSQVSYGVTVGRQVQVELSAQLSDQSVTSVTPFAAYHSADASIAVVENDGKVRGVKAGQTVLTATYGNLTKDASIVVTTSGVDTDVPATPRDPVQTGPVTPSMPEPTMKVELVLDKGAVGSQAVSYEDVQQGLVLLKMPLDGGEFQISGASLREIGNINPQTVLVLQAGEATMTIPIAELSTQSYSQKFKIPENDVRFHFIVHPPEFSIDATINRKVDGMKAQKLAPAMVFEVEVTGGNGVSAFISTFNRYVTRTLPVNGDTVPTTATGVWWVPETSEFHFVPTYFEKKDGQWIAVMKREGASVYTVINRPVSFGDIQRHWAKSTIELLASKLIIQGRSLNVFVPDASITRAEVAALLVRALGLMSSTATTPFPDISGEWYEQAVNTAYRAGLIAGYDDGTFRPNQSVTREELVQMVVSAMIYTEVKVANKAVHAEITDESDIAEWALKAVNMAAETGIIDSDDAFRPANKSTRAETAAMLERMLKNVQFIQ</sequence>
<dbReference type="AlphaFoldDB" id="A0A198AA72"/>
<dbReference type="Pfam" id="PF09134">
    <property type="entry name" value="Invasin_D3"/>
    <property type="match status" value="2"/>
</dbReference>
<feature type="domain" description="SLH" evidence="2">
    <location>
        <begin position="677"/>
        <end position="740"/>
    </location>
</feature>
<feature type="domain" description="SLH" evidence="2">
    <location>
        <begin position="618"/>
        <end position="676"/>
    </location>
</feature>
<dbReference type="InterPro" id="IPR008964">
    <property type="entry name" value="Invasin/intimin_cell_adhesion"/>
</dbReference>
<dbReference type="PANTHER" id="PTHR43308">
    <property type="entry name" value="OUTER MEMBRANE PROTEIN ALPHA-RELATED"/>
    <property type="match status" value="1"/>
</dbReference>
<dbReference type="PROSITE" id="PS51272">
    <property type="entry name" value="SLH"/>
    <property type="match status" value="3"/>
</dbReference>
<organism evidence="3 4">
    <name type="scientific">Paenibacillus oryzisoli</name>
    <dbReference type="NCBI Taxonomy" id="1850517"/>
    <lineage>
        <taxon>Bacteria</taxon>
        <taxon>Bacillati</taxon>
        <taxon>Bacillota</taxon>
        <taxon>Bacilli</taxon>
        <taxon>Bacillales</taxon>
        <taxon>Paenibacillaceae</taxon>
        <taxon>Paenibacillus</taxon>
    </lineage>
</organism>
<dbReference type="Gene3D" id="2.60.40.10">
    <property type="entry name" value="Immunoglobulins"/>
    <property type="match status" value="2"/>
</dbReference>
<evidence type="ECO:0000259" key="2">
    <source>
        <dbReference type="PROSITE" id="PS51272"/>
    </source>
</evidence>
<dbReference type="InterPro" id="IPR013783">
    <property type="entry name" value="Ig-like_fold"/>
</dbReference>
<reference evidence="3 4" key="1">
    <citation type="submission" date="2016-05" db="EMBL/GenBank/DDBJ databases">
        <title>Paenibacillus sp. 1ZS3-15 nov., isolated from the rhizosphere soil.</title>
        <authorList>
            <person name="Zhang X.X."/>
            <person name="Zhang J."/>
        </authorList>
    </citation>
    <scope>NUCLEOTIDE SEQUENCE [LARGE SCALE GENOMIC DNA]</scope>
    <source>
        <strain evidence="3 4">1ZS3-15</strain>
    </source>
</reference>
<dbReference type="Gene3D" id="2.60.40.1080">
    <property type="match status" value="1"/>
</dbReference>
<dbReference type="InterPro" id="IPR001119">
    <property type="entry name" value="SLH_dom"/>
</dbReference>